<evidence type="ECO:0000313" key="6">
    <source>
        <dbReference type="EMBL" id="MFC4103981.1"/>
    </source>
</evidence>
<feature type="domain" description="Rad50/SbcC-type AAA" evidence="5">
    <location>
        <begin position="6"/>
        <end position="212"/>
    </location>
</feature>
<feature type="coiled-coil region" evidence="4">
    <location>
        <begin position="770"/>
        <end position="845"/>
    </location>
</feature>
<evidence type="ECO:0000256" key="1">
    <source>
        <dbReference type="ARBA" id="ARBA00006930"/>
    </source>
</evidence>
<proteinExistence type="inferred from homology"/>
<dbReference type="Pfam" id="PF13558">
    <property type="entry name" value="SbcC_Walker_B"/>
    <property type="match status" value="1"/>
</dbReference>
<protein>
    <recommendedName>
        <fullName evidence="3">Nuclease SbcCD subunit C</fullName>
    </recommendedName>
</protein>
<dbReference type="Proteomes" id="UP001595715">
    <property type="component" value="Unassembled WGS sequence"/>
</dbReference>
<comment type="subunit">
    <text evidence="2">Heterodimer of SbcC and SbcD.</text>
</comment>
<feature type="coiled-coil region" evidence="4">
    <location>
        <begin position="937"/>
        <end position="971"/>
    </location>
</feature>
<dbReference type="InterPro" id="IPR038729">
    <property type="entry name" value="Rad50/SbcC_AAA"/>
</dbReference>
<sequence length="1150" mass="125500">MKPILLRLSGLQSYREMQEVDFARLCEAGVFGIFGSTGSGKSSILDAMTLALYGKVERAANGTQGIMNQAEKQLSVAFTFELAGGGELRRYRVERQFKRGGDVSVSNTLSRFVEVTEEGEIVHADKLADVTRMVESRIGLSMQDFTRAVVLPQGKFAEFLSLTGKDRRQMLQRLFRLERFGDGLALKLNQRMKTAEAALNEAAAEQLGLGDASEAAVKAAEERHLQASAVSANARAELMEAERRHAEQLHVRERQEALRAKEQLHANLLVQAPQVTALEGELARLASAERLLPVLDALESAEHAHAAAGARLKSAEERYQSQLSAATAAAKLAAEAEAVSAEAEPRLAHRLAELATARKTEAEAAAIKADAEMGRRELEEVQRQRQESANQAAKADELLIRAVNRQNELKAELKTVELRKEERERRGAMQKLLVQAESSRAQAEAAQAEAKKGTEAVRHARETLARAETAAGANAEAIKETLRRMAPVISGYKMLADSLQTLSGLLPGCMEAARAAYWQRQRSELAARLAEGLREGDACPVCGSCSHPAKHEPLAAGGKAADAESELAAWESAAKQCQALVMRSLGELARAERAFERLRESLPADRAGELRFDAAAESSFSWMNEAAAASARAAELSADVRKAEMEVAAERLTALEQAFAAAERGSETLRGALANAERARESAASELSALQAVEARLSAKEAELAAAYGRERAEWLARFGQELDAPAAHRALELFDERERAAEEIGAKLEKSVGFIEEKTAAKETQLRAEQELRLAAAQLETKLEGMRAQLAQRMEQLQAYTAGEAVAVLVASAERELSEIRARAKAAKAANERGQDQLREASESRIAASEAEKSLALRADECRRAWQEALARSPFGTADEARHLRPLLGQQERMAAQIAEYREAEKELAAVISMLRSQLDGRSVTDVEWETCVSALQTARSAGENALAELAKAERDLEELRQKQERWLKLEERRAAMEALCVRLKSLQSVFRGNAFVEYVAEEQLVQVCRAASERLGYLTKRRYALEVDSGGGFVIRDDANGGIRRPVSTLSGGETFLASLALALALSGQIQLRGKYPLQFFFLDEGFGTLDPELLDTVITALEKLHNDRLSVGVISHVPELRARLPRRLIVTAAEPSGRGSTVALETM</sequence>
<reference evidence="7" key="1">
    <citation type="journal article" date="2019" name="Int. J. Syst. Evol. Microbiol.">
        <title>The Global Catalogue of Microorganisms (GCM) 10K type strain sequencing project: providing services to taxonomists for standard genome sequencing and annotation.</title>
        <authorList>
            <consortium name="The Broad Institute Genomics Platform"/>
            <consortium name="The Broad Institute Genome Sequencing Center for Infectious Disease"/>
            <person name="Wu L."/>
            <person name="Ma J."/>
        </authorList>
    </citation>
    <scope>NUCLEOTIDE SEQUENCE [LARGE SCALE GENOMIC DNA]</scope>
    <source>
        <strain evidence="7">IBRC-M 10987</strain>
    </source>
</reference>
<dbReference type="PANTHER" id="PTHR32114">
    <property type="entry name" value="ABC TRANSPORTER ABCH.3"/>
    <property type="match status" value="1"/>
</dbReference>
<accession>A0ABV8KD57</accession>
<dbReference type="RefSeq" id="WP_377722527.1">
    <property type="nucleotide sequence ID" value="NZ_JBHSAM010000036.1"/>
</dbReference>
<evidence type="ECO:0000256" key="4">
    <source>
        <dbReference type="SAM" id="Coils"/>
    </source>
</evidence>
<keyword evidence="4" id="KW-0175">Coiled coil</keyword>
<evidence type="ECO:0000256" key="3">
    <source>
        <dbReference type="ARBA" id="ARBA00013368"/>
    </source>
</evidence>
<feature type="coiled-coil region" evidence="4">
    <location>
        <begin position="626"/>
        <end position="710"/>
    </location>
</feature>
<comment type="similarity">
    <text evidence="1">Belongs to the SMC family. SbcC subfamily.</text>
</comment>
<dbReference type="InterPro" id="IPR027417">
    <property type="entry name" value="P-loop_NTPase"/>
</dbReference>
<dbReference type="EMBL" id="JBHSAM010000036">
    <property type="protein sequence ID" value="MFC4103981.1"/>
    <property type="molecule type" value="Genomic_DNA"/>
</dbReference>
<organism evidence="6 7">
    <name type="scientific">Paenibacillus xanthanilyticus</name>
    <dbReference type="NCBI Taxonomy" id="1783531"/>
    <lineage>
        <taxon>Bacteria</taxon>
        <taxon>Bacillati</taxon>
        <taxon>Bacillota</taxon>
        <taxon>Bacilli</taxon>
        <taxon>Bacillales</taxon>
        <taxon>Paenibacillaceae</taxon>
        <taxon>Paenibacillus</taxon>
    </lineage>
</organism>
<name>A0ABV8KD57_9BACL</name>
<comment type="caution">
    <text evidence="6">The sequence shown here is derived from an EMBL/GenBank/DDBJ whole genome shotgun (WGS) entry which is preliminary data.</text>
</comment>
<dbReference type="Pfam" id="PF13476">
    <property type="entry name" value="AAA_23"/>
    <property type="match status" value="1"/>
</dbReference>
<keyword evidence="7" id="KW-1185">Reference proteome</keyword>
<dbReference type="SUPFAM" id="SSF52540">
    <property type="entry name" value="P-loop containing nucleoside triphosphate hydrolases"/>
    <property type="match status" value="1"/>
</dbReference>
<evidence type="ECO:0000259" key="5">
    <source>
        <dbReference type="Pfam" id="PF13476"/>
    </source>
</evidence>
<feature type="coiled-coil region" evidence="4">
    <location>
        <begin position="229"/>
        <end position="256"/>
    </location>
</feature>
<feature type="coiled-coil region" evidence="4">
    <location>
        <begin position="364"/>
        <end position="449"/>
    </location>
</feature>
<evidence type="ECO:0000256" key="2">
    <source>
        <dbReference type="ARBA" id="ARBA00011322"/>
    </source>
</evidence>
<gene>
    <name evidence="6" type="ORF">ACFOZ8_30620</name>
</gene>
<dbReference type="PANTHER" id="PTHR32114:SF2">
    <property type="entry name" value="ABC TRANSPORTER ABCH.3"/>
    <property type="match status" value="1"/>
</dbReference>
<evidence type="ECO:0000313" key="7">
    <source>
        <dbReference type="Proteomes" id="UP001595715"/>
    </source>
</evidence>
<dbReference type="Gene3D" id="3.40.50.300">
    <property type="entry name" value="P-loop containing nucleotide triphosphate hydrolases"/>
    <property type="match status" value="2"/>
</dbReference>